<feature type="transmembrane region" description="Helical" evidence="1">
    <location>
        <begin position="143"/>
        <end position="165"/>
    </location>
</feature>
<feature type="transmembrane region" description="Helical" evidence="1">
    <location>
        <begin position="243"/>
        <end position="267"/>
    </location>
</feature>
<keyword evidence="3" id="KW-1185">Reference proteome</keyword>
<evidence type="ECO:0008006" key="4">
    <source>
        <dbReference type="Google" id="ProtNLM"/>
    </source>
</evidence>
<evidence type="ECO:0000313" key="2">
    <source>
        <dbReference type="EMBL" id="KAB1066521.1"/>
    </source>
</evidence>
<organism evidence="2 3">
    <name type="scientific">Pseudotamlana haliotis</name>
    <dbReference type="NCBI Taxonomy" id="2614804"/>
    <lineage>
        <taxon>Bacteria</taxon>
        <taxon>Pseudomonadati</taxon>
        <taxon>Bacteroidota</taxon>
        <taxon>Flavobacteriia</taxon>
        <taxon>Flavobacteriales</taxon>
        <taxon>Flavobacteriaceae</taxon>
        <taxon>Pseudotamlana</taxon>
    </lineage>
</organism>
<feature type="transmembrane region" description="Helical" evidence="1">
    <location>
        <begin position="112"/>
        <end position="131"/>
    </location>
</feature>
<feature type="transmembrane region" description="Helical" evidence="1">
    <location>
        <begin position="354"/>
        <end position="371"/>
    </location>
</feature>
<dbReference type="Proteomes" id="UP000441333">
    <property type="component" value="Unassembled WGS sequence"/>
</dbReference>
<proteinExistence type="predicted"/>
<feature type="transmembrane region" description="Helical" evidence="1">
    <location>
        <begin position="210"/>
        <end position="231"/>
    </location>
</feature>
<accession>A0A6N6MCT9</accession>
<feature type="transmembrane region" description="Helical" evidence="1">
    <location>
        <begin position="287"/>
        <end position="307"/>
    </location>
</feature>
<protein>
    <recommendedName>
        <fullName evidence="4">Polysaccharide biosynthesis protein</fullName>
    </recommendedName>
</protein>
<feature type="transmembrane region" description="Helical" evidence="1">
    <location>
        <begin position="12"/>
        <end position="34"/>
    </location>
</feature>
<dbReference type="AlphaFoldDB" id="A0A6N6MCT9"/>
<feature type="transmembrane region" description="Helical" evidence="1">
    <location>
        <begin position="377"/>
        <end position="394"/>
    </location>
</feature>
<reference evidence="2 3" key="1">
    <citation type="submission" date="2019-09" db="EMBL/GenBank/DDBJ databases">
        <authorList>
            <person name="Cao W.R."/>
        </authorList>
    </citation>
    <scope>NUCLEOTIDE SEQUENCE [LARGE SCALE GENOMIC DNA]</scope>
    <source>
        <strain evidence="2 3">B1N29</strain>
    </source>
</reference>
<feature type="transmembrane region" description="Helical" evidence="1">
    <location>
        <begin position="319"/>
        <end position="342"/>
    </location>
</feature>
<comment type="caution">
    <text evidence="2">The sequence shown here is derived from an EMBL/GenBank/DDBJ whole genome shotgun (WGS) entry which is preliminary data.</text>
</comment>
<gene>
    <name evidence="2" type="ORF">F6U93_13950</name>
</gene>
<sequence>MAKNIGFFLNSIKYIVVSGASKGFNYILLLYLAVGAFTEQYVIILLLLSLEQILSLLLPLNNPNIIYSKSISQYEVITNKLISNSLIVILLYLLLFVVFREFIYEYFEVNNLLVYLSIVVNILINSYLVYLTNYYKLIEKHQTALLIQALLLISFVSILVSVLIFDNKISSFFVGKAFGLTIVLVIITFLKLNLSKFSFTLLNTSELKKIINLLLVSVLGWVSGLGFMNVAKIYASDEELLKVGYILNICNVFLLISIGVNSVYNPLIKKYLNVNNIKALRIKRNTLLIYVLIAAISYLGYLLLMNFDFSGEIETMVSVIPYAILIFLFGAFQSVVHPFYLITDRFKDFSYLNILSYLFWIGLMLICTYYGYDNYIWFLVIIYMIKSGFAYFYAQKMFTGKMCSLKEAEQ</sequence>
<dbReference type="EMBL" id="WAAT01000052">
    <property type="protein sequence ID" value="KAB1066521.1"/>
    <property type="molecule type" value="Genomic_DNA"/>
</dbReference>
<name>A0A6N6MCT9_9FLAO</name>
<evidence type="ECO:0000256" key="1">
    <source>
        <dbReference type="SAM" id="Phobius"/>
    </source>
</evidence>
<keyword evidence="1" id="KW-1133">Transmembrane helix</keyword>
<keyword evidence="1" id="KW-0472">Membrane</keyword>
<feature type="transmembrane region" description="Helical" evidence="1">
    <location>
        <begin position="81"/>
        <end position="100"/>
    </location>
</feature>
<feature type="transmembrane region" description="Helical" evidence="1">
    <location>
        <begin position="40"/>
        <end position="60"/>
    </location>
</feature>
<keyword evidence="1" id="KW-0812">Transmembrane</keyword>
<evidence type="ECO:0000313" key="3">
    <source>
        <dbReference type="Proteomes" id="UP000441333"/>
    </source>
</evidence>
<feature type="transmembrane region" description="Helical" evidence="1">
    <location>
        <begin position="171"/>
        <end position="190"/>
    </location>
</feature>
<dbReference type="RefSeq" id="WP_150940842.1">
    <property type="nucleotide sequence ID" value="NZ_WAAT01000052.1"/>
</dbReference>